<dbReference type="RefSeq" id="WP_185297336.1">
    <property type="nucleotide sequence ID" value="NZ_CP045702.1"/>
</dbReference>
<evidence type="ECO:0000313" key="1">
    <source>
        <dbReference type="EMBL" id="QNE73768.1"/>
    </source>
</evidence>
<proteinExistence type="predicted"/>
<dbReference type="InterPro" id="IPR013494">
    <property type="entry name" value="CHP02678"/>
</dbReference>
<evidence type="ECO:0000313" key="2">
    <source>
        <dbReference type="Proteomes" id="UP000515307"/>
    </source>
</evidence>
<name>A0A7G7BEK3_9ACTN</name>
<reference evidence="2" key="1">
    <citation type="submission" date="2019-10" db="EMBL/GenBank/DDBJ databases">
        <title>Antimicrobial potential of Antarctic Bacteria.</title>
        <authorList>
            <person name="Benaud N."/>
            <person name="Edwards R.J."/>
            <person name="Ferrari B.C."/>
        </authorList>
    </citation>
    <scope>NUCLEOTIDE SEQUENCE [LARGE SCALE GENOMIC DNA]</scope>
    <source>
        <strain evidence="2">NBSH44</strain>
    </source>
</reference>
<protein>
    <submittedName>
        <fullName evidence="1">TIGR02678 family protein</fullName>
    </submittedName>
</protein>
<dbReference type="Pfam" id="PF09661">
    <property type="entry name" value="DUF2398"/>
    <property type="match status" value="1"/>
</dbReference>
<dbReference type="EMBL" id="CP045702">
    <property type="protein sequence ID" value="QNE73768.1"/>
    <property type="molecule type" value="Genomic_DNA"/>
</dbReference>
<gene>
    <name evidence="1" type="ORF">F0344_03355</name>
</gene>
<dbReference type="AlphaFoldDB" id="A0A7G7BEK3"/>
<dbReference type="KEGG" id="sfiy:F0344_03355"/>
<sequence length="420" mass="46341">MSNFANQLVVAEREEMSRCIRTLLVRPLLTERADPVVFDLVRRRRDPLAHWFDYHCGWTLAVEPRLGYARLLKFNAEADASRPARRTRAGRAPFDRRRYVLLCLTAAELLSVPVTTIGLLADRVVQAASADEALSAFDTAQRAERVAFVDVLRLLESYGALQTVDGATDSFAESVEAKVLYRVDSSVLMRLLAAPCGPSRIAVPAADIPARFEELLTGLVEERRYGLPVGGDAADDAQPDTPLSPVRRNLWLRHSVLRRLLDQPVLHRDELSEAELGYLASPTGRQILRRAAEQAGFVLEERAEGFMLVDPDAIATDSKFPDDANHAKVAALLLLDVLNAAPAGCAPEQLAVEAERILDRFPRWGKAYRTEGGAAALADDAVRVLADFRLVRREGGRVVPRPAAARYRVTSATLKEEHPA</sequence>
<accession>A0A7G7BEK3</accession>
<keyword evidence="2" id="KW-1185">Reference proteome</keyword>
<organism evidence="1 2">
    <name type="scientific">Streptomyces finlayi</name>
    <dbReference type="NCBI Taxonomy" id="67296"/>
    <lineage>
        <taxon>Bacteria</taxon>
        <taxon>Bacillati</taxon>
        <taxon>Actinomycetota</taxon>
        <taxon>Actinomycetes</taxon>
        <taxon>Kitasatosporales</taxon>
        <taxon>Streptomycetaceae</taxon>
        <taxon>Streptomyces</taxon>
    </lineage>
</organism>
<dbReference type="NCBIfam" id="TIGR02678">
    <property type="entry name" value="TIGR02678 family protein"/>
    <property type="match status" value="1"/>
</dbReference>
<dbReference type="Proteomes" id="UP000515307">
    <property type="component" value="Chromosome"/>
</dbReference>